<organism evidence="3 4">
    <name type="scientific">Gellertiella hungarica</name>
    <dbReference type="NCBI Taxonomy" id="1572859"/>
    <lineage>
        <taxon>Bacteria</taxon>
        <taxon>Pseudomonadati</taxon>
        <taxon>Pseudomonadota</taxon>
        <taxon>Alphaproteobacteria</taxon>
        <taxon>Hyphomicrobiales</taxon>
        <taxon>Rhizobiaceae</taxon>
        <taxon>Gellertiella</taxon>
    </lineage>
</organism>
<dbReference type="RefSeq" id="WP_183364843.1">
    <property type="nucleotide sequence ID" value="NZ_JACIEZ010000001.1"/>
</dbReference>
<gene>
    <name evidence="3" type="ORF">GGR23_000834</name>
</gene>
<evidence type="ECO:0000256" key="1">
    <source>
        <dbReference type="SAM" id="MobiDB-lite"/>
    </source>
</evidence>
<feature type="region of interest" description="Disordered" evidence="1">
    <location>
        <begin position="427"/>
        <end position="451"/>
    </location>
</feature>
<dbReference type="InterPro" id="IPR025129">
    <property type="entry name" value="DUF4055"/>
</dbReference>
<protein>
    <recommendedName>
        <fullName evidence="2">DUF4055 domain-containing protein</fullName>
    </recommendedName>
</protein>
<dbReference type="EMBL" id="JACIEZ010000001">
    <property type="protein sequence ID" value="MBB4063673.1"/>
    <property type="molecule type" value="Genomic_DNA"/>
</dbReference>
<evidence type="ECO:0000313" key="4">
    <source>
        <dbReference type="Proteomes" id="UP000528286"/>
    </source>
</evidence>
<dbReference type="AlphaFoldDB" id="A0A7W6J2Q1"/>
<comment type="caution">
    <text evidence="3">The sequence shown here is derived from an EMBL/GenBank/DDBJ whole genome shotgun (WGS) entry which is preliminary data.</text>
</comment>
<sequence>MIRAIRRGAAAIREAGEKYLLKFPSESKEEYSRRLKSSPWRPEFMDSLQTLSAKPFTKEVKLAEDATPAFEDIAQNIDGQGNNLHVFAKDVFEGAVSMGAHGILVDFPTGTGAVTLAQERAQGVRPYWVPINADDILEVTTEQRGASRVVTYLRIKESRIEKTGFEQRRVPLIREIEPGAFRVWREEKRADKTEWVLDSEGAMTLDEVPFVFFATADKEGDQYVRPPLLDLADIQIELYNALSKKEQTFTIAASPMLTANGMAAPDDDSAIETGPGRVLYAPGGEGVNASWDYIQPNAANLKEIREDIREIIEDMRRIGMQPMTQKSGNTPALAFQFDGEKSFTVLQSWALGLKDALEQAFVFTAKWMKSEGQAPSVMVHTDFAVGLYGAQEVNALLEARKEAQISQETFWDEMQRRGVLGPQFDREAEKERLAIENPPFDPEGQLDPVVA</sequence>
<evidence type="ECO:0000259" key="2">
    <source>
        <dbReference type="Pfam" id="PF13264"/>
    </source>
</evidence>
<dbReference type="Pfam" id="PF13264">
    <property type="entry name" value="DUF4055"/>
    <property type="match status" value="1"/>
</dbReference>
<dbReference type="Proteomes" id="UP000528286">
    <property type="component" value="Unassembled WGS sequence"/>
</dbReference>
<evidence type="ECO:0000313" key="3">
    <source>
        <dbReference type="EMBL" id="MBB4063673.1"/>
    </source>
</evidence>
<accession>A0A7W6J2Q1</accession>
<reference evidence="3 4" key="1">
    <citation type="submission" date="2020-08" db="EMBL/GenBank/DDBJ databases">
        <title>Genomic Encyclopedia of Type Strains, Phase IV (KMG-IV): sequencing the most valuable type-strain genomes for metagenomic binning, comparative biology and taxonomic classification.</title>
        <authorList>
            <person name="Goeker M."/>
        </authorList>
    </citation>
    <scope>NUCLEOTIDE SEQUENCE [LARGE SCALE GENOMIC DNA]</scope>
    <source>
        <strain evidence="3 4">DSM 29853</strain>
    </source>
</reference>
<proteinExistence type="predicted"/>
<feature type="domain" description="DUF4055" evidence="2">
    <location>
        <begin position="227"/>
        <end position="368"/>
    </location>
</feature>
<name>A0A7W6J2Q1_9HYPH</name>
<keyword evidence="4" id="KW-1185">Reference proteome</keyword>